<evidence type="ECO:0000313" key="3">
    <source>
        <dbReference type="Proteomes" id="UP000770661"/>
    </source>
</evidence>
<name>A0A8J5CXT5_CHIOP</name>
<feature type="compositionally biased region" description="Gly residues" evidence="1">
    <location>
        <begin position="46"/>
        <end position="58"/>
    </location>
</feature>
<feature type="compositionally biased region" description="Low complexity" evidence="1">
    <location>
        <begin position="108"/>
        <end position="123"/>
    </location>
</feature>
<dbReference type="AlphaFoldDB" id="A0A8J5CXT5"/>
<feature type="region of interest" description="Disordered" evidence="1">
    <location>
        <begin position="46"/>
        <end position="74"/>
    </location>
</feature>
<comment type="caution">
    <text evidence="2">The sequence shown here is derived from an EMBL/GenBank/DDBJ whole genome shotgun (WGS) entry which is preliminary data.</text>
</comment>
<evidence type="ECO:0000256" key="1">
    <source>
        <dbReference type="SAM" id="MobiDB-lite"/>
    </source>
</evidence>
<evidence type="ECO:0000313" key="2">
    <source>
        <dbReference type="EMBL" id="KAG0725059.1"/>
    </source>
</evidence>
<feature type="region of interest" description="Disordered" evidence="1">
    <location>
        <begin position="1"/>
        <end position="21"/>
    </location>
</feature>
<gene>
    <name evidence="2" type="ORF">GWK47_039337</name>
</gene>
<dbReference type="Proteomes" id="UP000770661">
    <property type="component" value="Unassembled WGS sequence"/>
</dbReference>
<sequence>MAGRWPAQTPSPGQGRRRTAGRLSIWARRAMTLLEVPTPVVKRRCVGGGLPGATGGGSAPSSPPSWPCSSSGRLGDGLVGPWLRDGWMSASFHAEGKRPASQEELIRARSAASPARPSVGQHE</sequence>
<organism evidence="2 3">
    <name type="scientific">Chionoecetes opilio</name>
    <name type="common">Atlantic snow crab</name>
    <name type="synonym">Cancer opilio</name>
    <dbReference type="NCBI Taxonomy" id="41210"/>
    <lineage>
        <taxon>Eukaryota</taxon>
        <taxon>Metazoa</taxon>
        <taxon>Ecdysozoa</taxon>
        <taxon>Arthropoda</taxon>
        <taxon>Crustacea</taxon>
        <taxon>Multicrustacea</taxon>
        <taxon>Malacostraca</taxon>
        <taxon>Eumalacostraca</taxon>
        <taxon>Eucarida</taxon>
        <taxon>Decapoda</taxon>
        <taxon>Pleocyemata</taxon>
        <taxon>Brachyura</taxon>
        <taxon>Eubrachyura</taxon>
        <taxon>Majoidea</taxon>
        <taxon>Majidae</taxon>
        <taxon>Chionoecetes</taxon>
    </lineage>
</organism>
<feature type="compositionally biased region" description="Basic and acidic residues" evidence="1">
    <location>
        <begin position="94"/>
        <end position="107"/>
    </location>
</feature>
<feature type="region of interest" description="Disordered" evidence="1">
    <location>
        <begin position="94"/>
        <end position="123"/>
    </location>
</feature>
<dbReference type="EMBL" id="JACEEZ010006075">
    <property type="protein sequence ID" value="KAG0725059.1"/>
    <property type="molecule type" value="Genomic_DNA"/>
</dbReference>
<keyword evidence="3" id="KW-1185">Reference proteome</keyword>
<accession>A0A8J5CXT5</accession>
<reference evidence="2" key="1">
    <citation type="submission" date="2020-07" db="EMBL/GenBank/DDBJ databases">
        <title>The High-quality genome of the commercially important snow crab, Chionoecetes opilio.</title>
        <authorList>
            <person name="Jeong J.-H."/>
            <person name="Ryu S."/>
        </authorList>
    </citation>
    <scope>NUCLEOTIDE SEQUENCE</scope>
    <source>
        <strain evidence="2">MADBK_172401_WGS</strain>
        <tissue evidence="2">Digestive gland</tissue>
    </source>
</reference>
<proteinExistence type="predicted"/>
<protein>
    <submittedName>
        <fullName evidence="2">Uncharacterized protein</fullName>
    </submittedName>
</protein>